<protein>
    <submittedName>
        <fullName evidence="1">Uncharacterized protein</fullName>
    </submittedName>
</protein>
<dbReference type="Proteomes" id="UP001066276">
    <property type="component" value="Chromosome 9"/>
</dbReference>
<dbReference type="EMBL" id="JANPWB010000013">
    <property type="protein sequence ID" value="KAJ1105438.1"/>
    <property type="molecule type" value="Genomic_DNA"/>
</dbReference>
<reference evidence="1" key="1">
    <citation type="journal article" date="2022" name="bioRxiv">
        <title>Sequencing and chromosome-scale assembly of the giantPleurodeles waltlgenome.</title>
        <authorList>
            <person name="Brown T."/>
            <person name="Elewa A."/>
            <person name="Iarovenko S."/>
            <person name="Subramanian E."/>
            <person name="Araus A.J."/>
            <person name="Petzold A."/>
            <person name="Susuki M."/>
            <person name="Suzuki K.-i.T."/>
            <person name="Hayashi T."/>
            <person name="Toyoda A."/>
            <person name="Oliveira C."/>
            <person name="Osipova E."/>
            <person name="Leigh N.D."/>
            <person name="Simon A."/>
            <person name="Yun M.H."/>
        </authorList>
    </citation>
    <scope>NUCLEOTIDE SEQUENCE</scope>
    <source>
        <strain evidence="1">20211129_DDA</strain>
        <tissue evidence="1">Liver</tissue>
    </source>
</reference>
<proteinExistence type="predicted"/>
<comment type="caution">
    <text evidence="1">The sequence shown here is derived from an EMBL/GenBank/DDBJ whole genome shotgun (WGS) entry which is preliminary data.</text>
</comment>
<sequence length="132" mass="14616">MCLDASAFPDPGSSLDVFNRPVDTDASNLTELRHGGMEDAAQKTWPSYGGWSCVQTPDERTAKGKVYWCPCEVLQHQKDAEYATKSRPFSPGISKSNYVVKGRKLQPDSEEDEKAVLLTTLGEICQEKSTKE</sequence>
<gene>
    <name evidence="1" type="ORF">NDU88_002844</name>
</gene>
<accession>A0AAV7MTY6</accession>
<name>A0AAV7MTY6_PLEWA</name>
<evidence type="ECO:0000313" key="1">
    <source>
        <dbReference type="EMBL" id="KAJ1105438.1"/>
    </source>
</evidence>
<dbReference type="AlphaFoldDB" id="A0AAV7MTY6"/>
<organism evidence="1 2">
    <name type="scientific">Pleurodeles waltl</name>
    <name type="common">Iberian ribbed newt</name>
    <dbReference type="NCBI Taxonomy" id="8319"/>
    <lineage>
        <taxon>Eukaryota</taxon>
        <taxon>Metazoa</taxon>
        <taxon>Chordata</taxon>
        <taxon>Craniata</taxon>
        <taxon>Vertebrata</taxon>
        <taxon>Euteleostomi</taxon>
        <taxon>Amphibia</taxon>
        <taxon>Batrachia</taxon>
        <taxon>Caudata</taxon>
        <taxon>Salamandroidea</taxon>
        <taxon>Salamandridae</taxon>
        <taxon>Pleurodelinae</taxon>
        <taxon>Pleurodeles</taxon>
    </lineage>
</organism>
<evidence type="ECO:0000313" key="2">
    <source>
        <dbReference type="Proteomes" id="UP001066276"/>
    </source>
</evidence>
<keyword evidence="2" id="KW-1185">Reference proteome</keyword>